<dbReference type="Gramene" id="TKW08482">
    <property type="protein sequence ID" value="TKW08482"/>
    <property type="gene ID" value="SEVIR_6G031000v2"/>
</dbReference>
<organism evidence="2 3">
    <name type="scientific">Setaria viridis</name>
    <name type="common">Green bristlegrass</name>
    <name type="synonym">Setaria italica subsp. viridis</name>
    <dbReference type="NCBI Taxonomy" id="4556"/>
    <lineage>
        <taxon>Eukaryota</taxon>
        <taxon>Viridiplantae</taxon>
        <taxon>Streptophyta</taxon>
        <taxon>Embryophyta</taxon>
        <taxon>Tracheophyta</taxon>
        <taxon>Spermatophyta</taxon>
        <taxon>Magnoliopsida</taxon>
        <taxon>Liliopsida</taxon>
        <taxon>Poales</taxon>
        <taxon>Poaceae</taxon>
        <taxon>PACMAD clade</taxon>
        <taxon>Panicoideae</taxon>
        <taxon>Panicodae</taxon>
        <taxon>Paniceae</taxon>
        <taxon>Cenchrinae</taxon>
        <taxon>Setaria</taxon>
    </lineage>
</organism>
<feature type="region of interest" description="Disordered" evidence="1">
    <location>
        <begin position="93"/>
        <end position="115"/>
    </location>
</feature>
<evidence type="ECO:0000313" key="3">
    <source>
        <dbReference type="Proteomes" id="UP000298652"/>
    </source>
</evidence>
<dbReference type="EMBL" id="CM016557">
    <property type="protein sequence ID" value="TKW08482.1"/>
    <property type="molecule type" value="Genomic_DNA"/>
</dbReference>
<dbReference type="AlphaFoldDB" id="A0A4U6U146"/>
<dbReference type="Proteomes" id="UP000298652">
    <property type="component" value="Chromosome 6"/>
</dbReference>
<reference evidence="2" key="1">
    <citation type="submission" date="2019-03" db="EMBL/GenBank/DDBJ databases">
        <title>WGS assembly of Setaria viridis.</title>
        <authorList>
            <person name="Huang P."/>
            <person name="Jenkins J."/>
            <person name="Grimwood J."/>
            <person name="Barry K."/>
            <person name="Healey A."/>
            <person name="Mamidi S."/>
            <person name="Sreedasyam A."/>
            <person name="Shu S."/>
            <person name="Feldman M."/>
            <person name="Wu J."/>
            <person name="Yu Y."/>
            <person name="Chen C."/>
            <person name="Johnson J."/>
            <person name="Rokhsar D."/>
            <person name="Baxter I."/>
            <person name="Schmutz J."/>
            <person name="Brutnell T."/>
            <person name="Kellogg E."/>
        </authorList>
    </citation>
    <scope>NUCLEOTIDE SEQUENCE [LARGE SCALE GENOMIC DNA]</scope>
</reference>
<evidence type="ECO:0000313" key="2">
    <source>
        <dbReference type="EMBL" id="TKW08482.1"/>
    </source>
</evidence>
<proteinExistence type="predicted"/>
<protein>
    <submittedName>
        <fullName evidence="2">Uncharacterized protein</fullName>
    </submittedName>
</protein>
<sequence>MPIPYAPHSTSFHPYSSWGVCITKGTITFKATFVENDRFKQKDRSNVLKEKKVVKKVYRVKRDDRKDKSSNLNSINEKLIDMLSTLASNAKDEEKLAIDPPNAKSEQKKLKKQKNKERLLLSKIEARPSRPLGLSNWQKKKLQKLSAQKLKKKGMAWVPKQSIQTQSRDDVQAKGAAQLKEKRKFERQSPKLRFTPNHQNYWSLPYPFALQMPYVPISWNSSLDMFGYLSHTHFDPWVPHGSLHHGGLSPSCYAR</sequence>
<keyword evidence="3" id="KW-1185">Reference proteome</keyword>
<feature type="region of interest" description="Disordered" evidence="1">
    <location>
        <begin position="162"/>
        <end position="187"/>
    </location>
</feature>
<accession>A0A4U6U146</accession>
<dbReference type="OMA" id="GYLSHTH"/>
<evidence type="ECO:0000256" key="1">
    <source>
        <dbReference type="SAM" id="MobiDB-lite"/>
    </source>
</evidence>
<gene>
    <name evidence="2" type="ORF">SEVIR_6G031000v2</name>
</gene>
<name>A0A4U6U146_SETVI</name>